<protein>
    <submittedName>
        <fullName evidence="1">Uncharacterized protein</fullName>
    </submittedName>
</protein>
<gene>
    <name evidence="1" type="ORF">FTV88_1190</name>
</gene>
<dbReference type="EMBL" id="CP045875">
    <property type="protein sequence ID" value="QGG47337.1"/>
    <property type="molecule type" value="Genomic_DNA"/>
</dbReference>
<dbReference type="KEGG" id="hcv:FTV88_1190"/>
<dbReference type="Proteomes" id="UP000366051">
    <property type="component" value="Chromosome"/>
</dbReference>
<proteinExistence type="predicted"/>
<keyword evidence="2" id="KW-1185">Reference proteome</keyword>
<sequence length="128" mass="14252">MKTYGNMLLPSANPDGLCGSGVKPMRALFGRKFSNLRELREATEGALEVRQKGQPYKVTKEVVLQDEEFRAFASDFFADQDWISPESGGVTPQGEVRCIRVINAKTGTKVLVNSEGYEFPRYTALELT</sequence>
<name>A0A5Q2MXP1_9FIRM</name>
<evidence type="ECO:0000313" key="1">
    <source>
        <dbReference type="EMBL" id="QGG47337.1"/>
    </source>
</evidence>
<dbReference type="RefSeq" id="WP_368277520.1">
    <property type="nucleotide sequence ID" value="NZ_CP045875.1"/>
</dbReference>
<accession>A0A5Q2MXP1</accession>
<reference evidence="2" key="1">
    <citation type="submission" date="2019-11" db="EMBL/GenBank/DDBJ databases">
        <title>Genome sequence of Heliorestis convoluta strain HH, an alkaliphilic and minimalistic phototrophic bacterium from a soda lake in Egypt.</title>
        <authorList>
            <person name="Dewey E.D."/>
            <person name="Stokes L.M."/>
            <person name="Burchell B.M."/>
            <person name="Shaffer K.N."/>
            <person name="Huntington A.M."/>
            <person name="Baker J.M."/>
            <person name="Nadendla S."/>
            <person name="Giglio M.G."/>
            <person name="Touchman J.W."/>
            <person name="Blankenship R.E."/>
            <person name="Madigan M.T."/>
            <person name="Sattley W.M."/>
        </authorList>
    </citation>
    <scope>NUCLEOTIDE SEQUENCE [LARGE SCALE GENOMIC DNA]</scope>
    <source>
        <strain evidence="2">HH</strain>
    </source>
</reference>
<organism evidence="1 2">
    <name type="scientific">Heliorestis convoluta</name>
    <dbReference type="NCBI Taxonomy" id="356322"/>
    <lineage>
        <taxon>Bacteria</taxon>
        <taxon>Bacillati</taxon>
        <taxon>Bacillota</taxon>
        <taxon>Clostridia</taxon>
        <taxon>Eubacteriales</taxon>
        <taxon>Heliobacteriaceae</taxon>
        <taxon>Heliorestis</taxon>
    </lineage>
</organism>
<dbReference type="AlphaFoldDB" id="A0A5Q2MXP1"/>
<evidence type="ECO:0000313" key="2">
    <source>
        <dbReference type="Proteomes" id="UP000366051"/>
    </source>
</evidence>